<protein>
    <submittedName>
        <fullName evidence="2">Uncharacterized membrane protein</fullName>
    </submittedName>
</protein>
<keyword evidence="1" id="KW-1133">Transmembrane helix</keyword>
<dbReference type="RefSeq" id="WP_091513984.1">
    <property type="nucleotide sequence ID" value="NZ_FOLE01000008.1"/>
</dbReference>
<keyword evidence="1" id="KW-0812">Transmembrane</keyword>
<reference evidence="2 3" key="1">
    <citation type="submission" date="2016-10" db="EMBL/GenBank/DDBJ databases">
        <authorList>
            <person name="de Groot N.N."/>
        </authorList>
    </citation>
    <scope>NUCLEOTIDE SEQUENCE [LARGE SCALE GENOMIC DNA]</scope>
    <source>
        <strain evidence="2 3">DSM 6793</strain>
    </source>
</reference>
<organism evidence="2 3">
    <name type="scientific">Flexibacter flexilis DSM 6793</name>
    <dbReference type="NCBI Taxonomy" id="927664"/>
    <lineage>
        <taxon>Bacteria</taxon>
        <taxon>Pseudomonadati</taxon>
        <taxon>Bacteroidota</taxon>
        <taxon>Cytophagia</taxon>
        <taxon>Cytophagales</taxon>
        <taxon>Flexibacteraceae</taxon>
        <taxon>Flexibacter</taxon>
    </lineage>
</organism>
<evidence type="ECO:0000256" key="1">
    <source>
        <dbReference type="SAM" id="Phobius"/>
    </source>
</evidence>
<dbReference type="PANTHER" id="PTHR36974:SF1">
    <property type="entry name" value="DOXX FAMILY MEMBRANE PROTEIN"/>
    <property type="match status" value="1"/>
</dbReference>
<dbReference type="STRING" id="927664.SAMN05421780_108112"/>
<accession>A0A1I1L885</accession>
<feature type="transmembrane region" description="Helical" evidence="1">
    <location>
        <begin position="129"/>
        <end position="148"/>
    </location>
</feature>
<dbReference type="OrthoDB" id="673526at2"/>
<gene>
    <name evidence="2" type="ORF">SAMN05421780_108112</name>
</gene>
<dbReference type="PANTHER" id="PTHR36974">
    <property type="entry name" value="MEMBRANE PROTEIN-RELATED"/>
    <property type="match status" value="1"/>
</dbReference>
<proteinExistence type="predicted"/>
<evidence type="ECO:0000313" key="3">
    <source>
        <dbReference type="Proteomes" id="UP000199514"/>
    </source>
</evidence>
<sequence length="149" mass="16918">MKPLFVLLTAFSISITVNKILFGQYNLQLSGRIAMCCMLIFTAISHFAFTKGMSLMFPSFVPFKTEIVYLTGIAEMILGLGLLYPPKAEYTGWVIVIFFILILPSNIYASIKHINIEKGTFDGNGLTYLWFRIPLQLLFIVWTYLSAIK</sequence>
<dbReference type="Proteomes" id="UP000199514">
    <property type="component" value="Unassembled WGS sequence"/>
</dbReference>
<dbReference type="EMBL" id="FOLE01000008">
    <property type="protein sequence ID" value="SFC69307.1"/>
    <property type="molecule type" value="Genomic_DNA"/>
</dbReference>
<keyword evidence="3" id="KW-1185">Reference proteome</keyword>
<name>A0A1I1L885_9BACT</name>
<dbReference type="AlphaFoldDB" id="A0A1I1L885"/>
<feature type="transmembrane region" description="Helical" evidence="1">
    <location>
        <begin position="90"/>
        <end position="109"/>
    </location>
</feature>
<evidence type="ECO:0000313" key="2">
    <source>
        <dbReference type="EMBL" id="SFC69307.1"/>
    </source>
</evidence>
<feature type="transmembrane region" description="Helical" evidence="1">
    <location>
        <begin position="61"/>
        <end position="84"/>
    </location>
</feature>
<keyword evidence="1" id="KW-0472">Membrane</keyword>
<feature type="transmembrane region" description="Helical" evidence="1">
    <location>
        <begin position="29"/>
        <end position="49"/>
    </location>
</feature>